<proteinExistence type="predicted"/>
<dbReference type="EMBL" id="JBCGCU010000004">
    <property type="protein sequence ID" value="MEM0514771.1"/>
    <property type="molecule type" value="Genomic_DNA"/>
</dbReference>
<reference evidence="2 3" key="1">
    <citation type="submission" date="2024-03" db="EMBL/GenBank/DDBJ databases">
        <title>Pseudoalteromonas qingdaonensis sp. nov., isolated from the intestines of marine benthic organisms.</title>
        <authorList>
            <person name="Lin X."/>
            <person name="Fang S."/>
            <person name="Hu X."/>
        </authorList>
    </citation>
    <scope>NUCLEOTIDE SEQUENCE [LARGE SCALE GENOMIC DNA]</scope>
    <source>
        <strain evidence="2 3">YIC-827</strain>
    </source>
</reference>
<dbReference type="Gene3D" id="3.20.20.80">
    <property type="entry name" value="Glycosidases"/>
    <property type="match status" value="1"/>
</dbReference>
<name>A0ABU9MU03_9GAMM</name>
<organism evidence="2 3">
    <name type="scientific">Pseudoalteromonas qingdaonensis</name>
    <dbReference type="NCBI Taxonomy" id="3131913"/>
    <lineage>
        <taxon>Bacteria</taxon>
        <taxon>Pseudomonadati</taxon>
        <taxon>Pseudomonadota</taxon>
        <taxon>Gammaproteobacteria</taxon>
        <taxon>Alteromonadales</taxon>
        <taxon>Pseudoalteromonadaceae</taxon>
        <taxon>Pseudoalteromonas</taxon>
    </lineage>
</organism>
<dbReference type="RefSeq" id="WP_342676851.1">
    <property type="nucleotide sequence ID" value="NZ_JBCGCU010000004.1"/>
</dbReference>
<feature type="domain" description="DUF4434" evidence="1">
    <location>
        <begin position="26"/>
        <end position="225"/>
    </location>
</feature>
<dbReference type="InterPro" id="IPR027849">
    <property type="entry name" value="DUF4434"/>
</dbReference>
<dbReference type="InterPro" id="IPR017853">
    <property type="entry name" value="GH"/>
</dbReference>
<dbReference type="Pfam" id="PF14488">
    <property type="entry name" value="DUF4434"/>
    <property type="match status" value="1"/>
</dbReference>
<evidence type="ECO:0000259" key="1">
    <source>
        <dbReference type="Pfam" id="PF14488"/>
    </source>
</evidence>
<gene>
    <name evidence="2" type="ORF">WCN91_04930</name>
</gene>
<dbReference type="Proteomes" id="UP001447008">
    <property type="component" value="Unassembled WGS sequence"/>
</dbReference>
<comment type="caution">
    <text evidence="2">The sequence shown here is derived from an EMBL/GenBank/DDBJ whole genome shotgun (WGS) entry which is preliminary data.</text>
</comment>
<evidence type="ECO:0000313" key="3">
    <source>
        <dbReference type="Proteomes" id="UP001447008"/>
    </source>
</evidence>
<keyword evidence="3" id="KW-1185">Reference proteome</keyword>
<protein>
    <submittedName>
        <fullName evidence="2">DUF4434 domain-containing protein</fullName>
    </submittedName>
</protein>
<dbReference type="SUPFAM" id="SSF51445">
    <property type="entry name" value="(Trans)glycosidases"/>
    <property type="match status" value="1"/>
</dbReference>
<accession>A0ABU9MU03</accession>
<evidence type="ECO:0000313" key="2">
    <source>
        <dbReference type="EMBL" id="MEM0514771.1"/>
    </source>
</evidence>
<sequence>MVGLRWFVIIMALFASVLAEAKVIIYQPLNDDRVLSSMQWHQVMVELKQQGYHSIALQWSQHEQSDFIDEQGNALLQQLFNQAAEHGLQVIVGLYHENSFYQRIKQQPVALHYYLARLAKKHQQVAIQWQPFTSKSNFAGWYISDEIDDLHWQNYAQQQELVAYLRTIEQQLKQLAPTKPIYMSSFYAGHSYAEQYLYLLTQIRQHTNIQLLWQDGQGTKVLSDTQRQAVQALICQDHEDIAVIAELFNNPAPLRQGGASECRNQWAFSLRYLLPHYFPPASNTVL</sequence>